<name>X1TG79_9ZZZZ</name>
<comment type="caution">
    <text evidence="1">The sequence shown here is derived from an EMBL/GenBank/DDBJ whole genome shotgun (WGS) entry which is preliminary data.</text>
</comment>
<dbReference type="EMBL" id="BARW01007996">
    <property type="protein sequence ID" value="GAI79019.1"/>
    <property type="molecule type" value="Genomic_DNA"/>
</dbReference>
<accession>X1TG79</accession>
<sequence>HHFRDSENIRQSLAYLTRRGFVREISGEYTLTQKGFLALGDLADIASSSPVLPQPELPTGHDGFKVGAMVVSTNPLYAGQGIGFIEQLRETQAKVEFRATVFSPPPYITESLTSFNAILMIKVLWGNNI</sequence>
<dbReference type="AlphaFoldDB" id="X1TG79"/>
<proteinExistence type="predicted"/>
<protein>
    <submittedName>
        <fullName evidence="1">Uncharacterized protein</fullName>
    </submittedName>
</protein>
<evidence type="ECO:0000313" key="1">
    <source>
        <dbReference type="EMBL" id="GAI79019.1"/>
    </source>
</evidence>
<feature type="non-terminal residue" evidence="1">
    <location>
        <position position="1"/>
    </location>
</feature>
<organism evidence="1">
    <name type="scientific">marine sediment metagenome</name>
    <dbReference type="NCBI Taxonomy" id="412755"/>
    <lineage>
        <taxon>unclassified sequences</taxon>
        <taxon>metagenomes</taxon>
        <taxon>ecological metagenomes</taxon>
    </lineage>
</organism>
<gene>
    <name evidence="1" type="ORF">S12H4_16521</name>
</gene>
<reference evidence="1" key="1">
    <citation type="journal article" date="2014" name="Front. Microbiol.">
        <title>High frequency of phylogenetically diverse reductive dehalogenase-homologous genes in deep subseafloor sedimentary metagenomes.</title>
        <authorList>
            <person name="Kawai M."/>
            <person name="Futagami T."/>
            <person name="Toyoda A."/>
            <person name="Takaki Y."/>
            <person name="Nishi S."/>
            <person name="Hori S."/>
            <person name="Arai W."/>
            <person name="Tsubouchi T."/>
            <person name="Morono Y."/>
            <person name="Uchiyama I."/>
            <person name="Ito T."/>
            <person name="Fujiyama A."/>
            <person name="Inagaki F."/>
            <person name="Takami H."/>
        </authorList>
    </citation>
    <scope>NUCLEOTIDE SEQUENCE</scope>
    <source>
        <strain evidence="1">Expedition CK06-06</strain>
    </source>
</reference>